<comment type="caution">
    <text evidence="5">The sequence shown here is derived from an EMBL/GenBank/DDBJ whole genome shotgun (WGS) entry which is preliminary data.</text>
</comment>
<dbReference type="SMART" id="SM00448">
    <property type="entry name" value="REC"/>
    <property type="match status" value="1"/>
</dbReference>
<dbReference type="PROSITE" id="PS50112">
    <property type="entry name" value="PAS"/>
    <property type="match status" value="1"/>
</dbReference>
<dbReference type="PANTHER" id="PTHR44591:SF21">
    <property type="entry name" value="TWO-COMPONENT RESPONSE REGULATOR"/>
    <property type="match status" value="1"/>
</dbReference>
<dbReference type="EMBL" id="JACWUN010000015">
    <property type="protein sequence ID" value="MBD1401462.1"/>
    <property type="molecule type" value="Genomic_DNA"/>
</dbReference>
<reference evidence="5" key="1">
    <citation type="submission" date="2020-09" db="EMBL/GenBank/DDBJ databases">
        <title>Pelobacter alkaliphilus sp. nov., a novel anaerobic arsenate-reducing bacterium from terrestrial mud volcano.</title>
        <authorList>
            <person name="Khomyakova M.A."/>
            <person name="Merkel A.Y."/>
            <person name="Slobodkin A.I."/>
        </authorList>
    </citation>
    <scope>NUCLEOTIDE SEQUENCE</scope>
    <source>
        <strain evidence="5">M08fum</strain>
    </source>
</reference>
<dbReference type="Gene3D" id="3.40.50.2300">
    <property type="match status" value="1"/>
</dbReference>
<keyword evidence="1 2" id="KW-0597">Phosphoprotein</keyword>
<proteinExistence type="predicted"/>
<dbReference type="InterPro" id="IPR000014">
    <property type="entry name" value="PAS"/>
</dbReference>
<dbReference type="InterPro" id="IPR050595">
    <property type="entry name" value="Bact_response_regulator"/>
</dbReference>
<name>A0A8J6ULN4_9BACT</name>
<dbReference type="RefSeq" id="WP_191157089.1">
    <property type="nucleotide sequence ID" value="NZ_JACWUN010000015.1"/>
</dbReference>
<feature type="domain" description="PAS" evidence="4">
    <location>
        <begin position="11"/>
        <end position="40"/>
    </location>
</feature>
<dbReference type="SUPFAM" id="SSF52172">
    <property type="entry name" value="CheY-like"/>
    <property type="match status" value="1"/>
</dbReference>
<dbReference type="GO" id="GO:0000160">
    <property type="term" value="P:phosphorelay signal transduction system"/>
    <property type="evidence" value="ECO:0007669"/>
    <property type="project" value="InterPro"/>
</dbReference>
<gene>
    <name evidence="5" type="ORF">ICT70_12380</name>
</gene>
<evidence type="ECO:0000256" key="2">
    <source>
        <dbReference type="PROSITE-ProRule" id="PRU00169"/>
    </source>
</evidence>
<evidence type="ECO:0000259" key="3">
    <source>
        <dbReference type="PROSITE" id="PS50110"/>
    </source>
</evidence>
<dbReference type="InterPro" id="IPR011006">
    <property type="entry name" value="CheY-like_superfamily"/>
</dbReference>
<dbReference type="PROSITE" id="PS50110">
    <property type="entry name" value="RESPONSE_REGULATORY"/>
    <property type="match status" value="1"/>
</dbReference>
<evidence type="ECO:0000256" key="1">
    <source>
        <dbReference type="ARBA" id="ARBA00022553"/>
    </source>
</evidence>
<dbReference type="Pfam" id="PF00072">
    <property type="entry name" value="Response_reg"/>
    <property type="match status" value="1"/>
</dbReference>
<keyword evidence="6" id="KW-1185">Reference proteome</keyword>
<dbReference type="PANTHER" id="PTHR44591">
    <property type="entry name" value="STRESS RESPONSE REGULATOR PROTEIN 1"/>
    <property type="match status" value="1"/>
</dbReference>
<feature type="modified residue" description="4-aspartylphosphate" evidence="2">
    <location>
        <position position="102"/>
    </location>
</feature>
<dbReference type="Proteomes" id="UP000632828">
    <property type="component" value="Unassembled WGS sequence"/>
</dbReference>
<protein>
    <submittedName>
        <fullName evidence="5">Response regulator</fullName>
    </submittedName>
</protein>
<sequence length="169" mass="18690">MLPGKWSCSLNQVAEQLTGWSEDEVRGRQLGEVEEMIKREHSAIPLGRGETVLLVEDDQAILELAKTMLENHHYQVLPVSSPSEAIRLAQSKEDSIDLMVTDVVMPEMNGRDLAGIIKALQPDMKVLFMSGYAANVIAHHGVLDEGVHFIQKPFSVAEFAVKVQDTIKG</sequence>
<organism evidence="5 6">
    <name type="scientific">Pelovirga terrestris</name>
    <dbReference type="NCBI Taxonomy" id="2771352"/>
    <lineage>
        <taxon>Bacteria</taxon>
        <taxon>Pseudomonadati</taxon>
        <taxon>Thermodesulfobacteriota</taxon>
        <taxon>Desulfuromonadia</taxon>
        <taxon>Geobacterales</taxon>
        <taxon>Geobacteraceae</taxon>
        <taxon>Pelovirga</taxon>
    </lineage>
</organism>
<dbReference type="AlphaFoldDB" id="A0A8J6ULN4"/>
<accession>A0A8J6ULN4</accession>
<evidence type="ECO:0000259" key="4">
    <source>
        <dbReference type="PROSITE" id="PS50112"/>
    </source>
</evidence>
<dbReference type="InterPro" id="IPR001789">
    <property type="entry name" value="Sig_transdc_resp-reg_receiver"/>
</dbReference>
<feature type="domain" description="Response regulatory" evidence="3">
    <location>
        <begin position="51"/>
        <end position="167"/>
    </location>
</feature>
<evidence type="ECO:0000313" key="6">
    <source>
        <dbReference type="Proteomes" id="UP000632828"/>
    </source>
</evidence>
<evidence type="ECO:0000313" key="5">
    <source>
        <dbReference type="EMBL" id="MBD1401462.1"/>
    </source>
</evidence>